<dbReference type="FunFam" id="1.10.10.10:FF:000257">
    <property type="entry name" value="Transcriptional repressor CcpN"/>
    <property type="match status" value="1"/>
</dbReference>
<dbReference type="SMART" id="SM00116">
    <property type="entry name" value="CBS"/>
    <property type="match status" value="2"/>
</dbReference>
<comment type="caution">
    <text evidence="4">The sequence shown here is derived from an EMBL/GenBank/DDBJ whole genome shotgun (WGS) entry which is preliminary data.</text>
</comment>
<protein>
    <submittedName>
        <fullName evidence="4">Helix-turn-helix transcriptional regulator</fullName>
    </submittedName>
</protein>
<dbReference type="Pfam" id="PF00571">
    <property type="entry name" value="CBS"/>
    <property type="match status" value="2"/>
</dbReference>
<dbReference type="AlphaFoldDB" id="A0A7W1WNS0"/>
<gene>
    <name evidence="4" type="ORF">H1191_02415</name>
</gene>
<dbReference type="RefSeq" id="WP_181750554.1">
    <property type="nucleotide sequence ID" value="NZ_JACEIQ010000001.1"/>
</dbReference>
<dbReference type="InterPro" id="IPR046342">
    <property type="entry name" value="CBS_dom_sf"/>
</dbReference>
<dbReference type="InterPro" id="IPR036390">
    <property type="entry name" value="WH_DNA-bd_sf"/>
</dbReference>
<dbReference type="PANTHER" id="PTHR43080:SF2">
    <property type="entry name" value="CBS DOMAIN-CONTAINING PROTEIN"/>
    <property type="match status" value="1"/>
</dbReference>
<dbReference type="SUPFAM" id="SSF54631">
    <property type="entry name" value="CBS-domain pair"/>
    <property type="match status" value="1"/>
</dbReference>
<dbReference type="InterPro" id="IPR036388">
    <property type="entry name" value="WH-like_DNA-bd_sf"/>
</dbReference>
<dbReference type="Proteomes" id="UP000535491">
    <property type="component" value="Unassembled WGS sequence"/>
</dbReference>
<dbReference type="SUPFAM" id="SSF46785">
    <property type="entry name" value="Winged helix' DNA-binding domain"/>
    <property type="match status" value="1"/>
</dbReference>
<evidence type="ECO:0000256" key="1">
    <source>
        <dbReference type="ARBA" id="ARBA00023122"/>
    </source>
</evidence>
<dbReference type="Gene3D" id="3.10.580.10">
    <property type="entry name" value="CBS-domain"/>
    <property type="match status" value="1"/>
</dbReference>
<dbReference type="PROSITE" id="PS51371">
    <property type="entry name" value="CBS"/>
    <property type="match status" value="2"/>
</dbReference>
<dbReference type="EMBL" id="JACEIQ010000001">
    <property type="protein sequence ID" value="MBA4493168.1"/>
    <property type="molecule type" value="Genomic_DNA"/>
</dbReference>
<sequence>MELSKRQEKILEIVKAEGPITGEQIAEKLKLTRATLRPDLAILTMAGFLDARPRVGYFYSGKTANQLLGEHIRNLYVKEYKSLPIVVKEETSVYDAICTMFLEDVGSLYVIKKEGQLSGVISRKDLLQAAMGKQDLSSVPVGVIMTRMPNIITCRPEDTLYHAALQMMRHQVDSLPVVRDFPESPGDLEIIGRISKTTIVKAFVELGQNVKM</sequence>
<dbReference type="Pfam" id="PF08279">
    <property type="entry name" value="HTH_11"/>
    <property type="match status" value="1"/>
</dbReference>
<evidence type="ECO:0000313" key="5">
    <source>
        <dbReference type="Proteomes" id="UP000535491"/>
    </source>
</evidence>
<dbReference type="InterPro" id="IPR016842">
    <property type="entry name" value="UCP026546_HTH-CBS"/>
</dbReference>
<evidence type="ECO:0000256" key="2">
    <source>
        <dbReference type="PROSITE-ProRule" id="PRU00703"/>
    </source>
</evidence>
<name>A0A7W1WNS0_9BACL</name>
<dbReference type="Gene3D" id="1.10.10.10">
    <property type="entry name" value="Winged helix-like DNA-binding domain superfamily/Winged helix DNA-binding domain"/>
    <property type="match status" value="1"/>
</dbReference>
<dbReference type="PANTHER" id="PTHR43080">
    <property type="entry name" value="CBS DOMAIN-CONTAINING PROTEIN CBSX3, MITOCHONDRIAL"/>
    <property type="match status" value="1"/>
</dbReference>
<feature type="domain" description="CBS" evidence="3">
    <location>
        <begin position="80"/>
        <end position="136"/>
    </location>
</feature>
<feature type="domain" description="CBS" evidence="3">
    <location>
        <begin position="145"/>
        <end position="212"/>
    </location>
</feature>
<organism evidence="4 5">
    <name type="scientific">Paenactinomyces guangxiensis</name>
    <dbReference type="NCBI Taxonomy" id="1490290"/>
    <lineage>
        <taxon>Bacteria</taxon>
        <taxon>Bacillati</taxon>
        <taxon>Bacillota</taxon>
        <taxon>Bacilli</taxon>
        <taxon>Bacillales</taxon>
        <taxon>Thermoactinomycetaceae</taxon>
        <taxon>Paenactinomyces</taxon>
    </lineage>
</organism>
<dbReference type="InterPro" id="IPR013196">
    <property type="entry name" value="HTH_11"/>
</dbReference>
<dbReference type="InterPro" id="IPR051257">
    <property type="entry name" value="Diverse_CBS-Domain"/>
</dbReference>
<dbReference type="PIRSF" id="PIRSF026546">
    <property type="entry name" value="UCP026546_CBS_YqzB"/>
    <property type="match status" value="1"/>
</dbReference>
<accession>A0A7W1WNS0</accession>
<evidence type="ECO:0000313" key="4">
    <source>
        <dbReference type="EMBL" id="MBA4493168.1"/>
    </source>
</evidence>
<dbReference type="InterPro" id="IPR000644">
    <property type="entry name" value="CBS_dom"/>
</dbReference>
<dbReference type="FunFam" id="3.10.580.10:FF:000016">
    <property type="entry name" value="Transcriptional repressor CcpN"/>
    <property type="match status" value="1"/>
</dbReference>
<keyword evidence="5" id="KW-1185">Reference proteome</keyword>
<dbReference type="CDD" id="cd04617">
    <property type="entry name" value="CBS_pair_CcpN"/>
    <property type="match status" value="1"/>
</dbReference>
<reference evidence="4 5" key="1">
    <citation type="submission" date="2020-07" db="EMBL/GenBank/DDBJ databases">
        <authorList>
            <person name="Feng H."/>
        </authorList>
    </citation>
    <scope>NUCLEOTIDE SEQUENCE [LARGE SCALE GENOMIC DNA]</scope>
    <source>
        <strain evidence="5">s-10</strain>
    </source>
</reference>
<proteinExistence type="predicted"/>
<evidence type="ECO:0000259" key="3">
    <source>
        <dbReference type="PROSITE" id="PS51371"/>
    </source>
</evidence>
<keyword evidence="1 2" id="KW-0129">CBS domain</keyword>